<dbReference type="EMBL" id="OZ075111">
    <property type="protein sequence ID" value="CAL4886322.1"/>
    <property type="molecule type" value="Genomic_DNA"/>
</dbReference>
<proteinExistence type="predicted"/>
<reference evidence="2" key="1">
    <citation type="submission" date="2024-10" db="EMBL/GenBank/DDBJ databases">
        <authorList>
            <person name="Ryan C."/>
        </authorList>
    </citation>
    <scope>NUCLEOTIDE SEQUENCE [LARGE SCALE GENOMIC DNA]</scope>
</reference>
<feature type="compositionally biased region" description="Polar residues" evidence="1">
    <location>
        <begin position="456"/>
        <end position="470"/>
    </location>
</feature>
<name>A0ABC8V999_9POAL</name>
<gene>
    <name evidence="2" type="ORF">URODEC1_LOCUS1073</name>
</gene>
<feature type="region of interest" description="Disordered" evidence="1">
    <location>
        <begin position="451"/>
        <end position="470"/>
    </location>
</feature>
<evidence type="ECO:0000313" key="3">
    <source>
        <dbReference type="Proteomes" id="UP001497457"/>
    </source>
</evidence>
<evidence type="ECO:0000256" key="1">
    <source>
        <dbReference type="SAM" id="MobiDB-lite"/>
    </source>
</evidence>
<dbReference type="Proteomes" id="UP001497457">
    <property type="component" value="Chromosome 1b"/>
</dbReference>
<accession>A0ABC8V999</accession>
<evidence type="ECO:0000313" key="2">
    <source>
        <dbReference type="EMBL" id="CAL4886322.1"/>
    </source>
</evidence>
<protein>
    <recommendedName>
        <fullName evidence="4">Aminotransferase-like plant mobile domain-containing protein</fullName>
    </recommendedName>
</protein>
<dbReference type="PANTHER" id="PTHR34835:SF60">
    <property type="entry name" value="OS10G0490300 PROTEIN"/>
    <property type="match status" value="1"/>
</dbReference>
<evidence type="ECO:0008006" key="4">
    <source>
        <dbReference type="Google" id="ProtNLM"/>
    </source>
</evidence>
<organism evidence="2 3">
    <name type="scientific">Urochloa decumbens</name>
    <dbReference type="NCBI Taxonomy" id="240449"/>
    <lineage>
        <taxon>Eukaryota</taxon>
        <taxon>Viridiplantae</taxon>
        <taxon>Streptophyta</taxon>
        <taxon>Embryophyta</taxon>
        <taxon>Tracheophyta</taxon>
        <taxon>Spermatophyta</taxon>
        <taxon>Magnoliopsida</taxon>
        <taxon>Liliopsida</taxon>
        <taxon>Poales</taxon>
        <taxon>Poaceae</taxon>
        <taxon>PACMAD clade</taxon>
        <taxon>Panicoideae</taxon>
        <taxon>Panicodae</taxon>
        <taxon>Paniceae</taxon>
        <taxon>Melinidinae</taxon>
        <taxon>Urochloa</taxon>
    </lineage>
</organism>
<sequence>MSRLRMPPQRRKHSAQLEKDYEEVAEDEDFEDLVNNAIGIQRDELQNLQSLDDDVLFGVLKKLACNVFRQLLSTGIGANSADNVGNTRIRSTTRVSSTSGARVRKKIVTTRQNVSYFAETVEKLKLNPKKRKIIEDYGFGSLLSFDKCTIPLPFSCWIADHIQVKSSDIVVKNKSIPISVQTVRDVLGIPTGGRPIAESDSDKGKKEFLGALKLTSLPNFKTFGDKLLKEDISDDEVVRCFLIVALCTFLCPNQNTYPSPKYLLPLVDVKSAKEWDWSELVYSWLMKKVYRYQKLRAESPHASLTLGGCLYLIDVVYLDSLMFGPHGRLPSTLPRISVWKQNMIKEFSKLDCVEGHIFGKRPILPFKSTCYARKTGERTPPVCNTDVSDFQKELLHRVPETLSPQILDDITALYTKHAAPPPPSEMPYGSAKAKSIIVDVIQYFYQRSQRDKSAGNIPSTNNGEASGSRNNIDVVMSGDTELVPSCGGGTQSHSSTAESVKVPSRYLDVLDLVQSSQGCDEDITSTDTTTPPTTMEPCIAQPEARPGIHKVYTRRVCAVQNLGAEDKDI</sequence>
<keyword evidence="3" id="KW-1185">Reference proteome</keyword>
<dbReference type="PANTHER" id="PTHR34835">
    <property type="entry name" value="OS07G0283600 PROTEIN-RELATED"/>
    <property type="match status" value="1"/>
</dbReference>
<dbReference type="AlphaFoldDB" id="A0ABC8V999"/>